<sequence>MKKRPSPPPAAMMAAFADAVYRVYDGDSKIELRIGQANPAMAALLARHGVAQGGLVTGENPFGQAQSPEANAAANAALAAAIDALGLVRLPSDGGSEDESWNEPGFLVLGGEGDPVDMLARAYRQAAWVRIDEQGRPHLAPCHYWRAGEGPEPCWPAGLFDDETPRPT</sequence>
<accession>A0A091BGL9</accession>
<dbReference type="InterPro" id="IPR021710">
    <property type="entry name" value="DUF3293"/>
</dbReference>
<dbReference type="PATRIC" id="fig|1384054.3.peg.462"/>
<dbReference type="STRING" id="1384054.N790_13590"/>
<name>A0A091BGL9_9GAMM</name>
<gene>
    <name evidence="1" type="ORF">N790_13590</name>
</gene>
<dbReference type="EMBL" id="AVCH01000025">
    <property type="protein sequence ID" value="KFN51873.1"/>
    <property type="molecule type" value="Genomic_DNA"/>
</dbReference>
<keyword evidence="2" id="KW-1185">Reference proteome</keyword>
<proteinExistence type="predicted"/>
<reference evidence="1 2" key="1">
    <citation type="submission" date="2013-09" db="EMBL/GenBank/DDBJ databases">
        <title>Genome sequencing of Arenimonas malthae.</title>
        <authorList>
            <person name="Chen F."/>
            <person name="Wang G."/>
        </authorList>
    </citation>
    <scope>NUCLEOTIDE SEQUENCE [LARGE SCALE GENOMIC DNA]</scope>
    <source>
        <strain evidence="1 2">CC-JY-1</strain>
    </source>
</reference>
<evidence type="ECO:0000313" key="2">
    <source>
        <dbReference type="Proteomes" id="UP000029392"/>
    </source>
</evidence>
<dbReference type="eggNOG" id="ENOG5033AYA">
    <property type="taxonomic scope" value="Bacteria"/>
</dbReference>
<dbReference type="Proteomes" id="UP000029392">
    <property type="component" value="Unassembled WGS sequence"/>
</dbReference>
<organism evidence="1 2">
    <name type="scientific">Arenimonas malthae CC-JY-1</name>
    <dbReference type="NCBI Taxonomy" id="1384054"/>
    <lineage>
        <taxon>Bacteria</taxon>
        <taxon>Pseudomonadati</taxon>
        <taxon>Pseudomonadota</taxon>
        <taxon>Gammaproteobacteria</taxon>
        <taxon>Lysobacterales</taxon>
        <taxon>Lysobacteraceae</taxon>
        <taxon>Arenimonas</taxon>
    </lineage>
</organism>
<evidence type="ECO:0000313" key="1">
    <source>
        <dbReference type="EMBL" id="KFN51873.1"/>
    </source>
</evidence>
<protein>
    <recommendedName>
        <fullName evidence="3">DUF3293 domain-containing protein</fullName>
    </recommendedName>
</protein>
<dbReference type="AlphaFoldDB" id="A0A091BGL9"/>
<comment type="caution">
    <text evidence="1">The sequence shown here is derived from an EMBL/GenBank/DDBJ whole genome shotgun (WGS) entry which is preliminary data.</text>
</comment>
<evidence type="ECO:0008006" key="3">
    <source>
        <dbReference type="Google" id="ProtNLM"/>
    </source>
</evidence>
<dbReference type="Pfam" id="PF11697">
    <property type="entry name" value="DUF3293"/>
    <property type="match status" value="1"/>
</dbReference>
<dbReference type="RefSeq" id="WP_052385618.1">
    <property type="nucleotide sequence ID" value="NZ_AVCH01000025.1"/>
</dbReference>